<feature type="signal peptide" evidence="1">
    <location>
        <begin position="1"/>
        <end position="27"/>
    </location>
</feature>
<dbReference type="NCBIfam" id="NF047850">
    <property type="entry name" value="Lsa25"/>
    <property type="match status" value="1"/>
</dbReference>
<dbReference type="InterPro" id="IPR011460">
    <property type="entry name" value="Lcl_C"/>
</dbReference>
<evidence type="ECO:0000259" key="2">
    <source>
        <dbReference type="Pfam" id="PF07603"/>
    </source>
</evidence>
<keyword evidence="4" id="KW-1185">Reference proteome</keyword>
<feature type="chain" id="PRO_5045579831" evidence="1">
    <location>
        <begin position="28"/>
        <end position="231"/>
    </location>
</feature>
<feature type="domain" description="Lcl C-terminal" evidence="2">
    <location>
        <begin position="64"/>
        <end position="230"/>
    </location>
</feature>
<name>A0ABX4YEU7_9LEPT</name>
<sequence length="231" mass="25152">MKNQLTIFFSSILQCTLVLSISFFAIANCEQKKDKETQGFLNEDASVLLAGALFFSTYRSNGDGTITDSSIGLTWKICSQGQTYVATSGGYSCEGGGLINNGWGAVQLQYCNLNNDACNAVSLPKALVPVSQIGVAGSSEAYTSCSGDRTGGYSNWRVASYTELKLLSSSSRAEMLLKFPDTIEDLYWSSWANEQDPSNQTARAVSFARDKFGTDNASNKTNRYYIRCVRP</sequence>
<dbReference type="Pfam" id="PF07603">
    <property type="entry name" value="Lcl_C"/>
    <property type="match status" value="1"/>
</dbReference>
<evidence type="ECO:0000313" key="4">
    <source>
        <dbReference type="Proteomes" id="UP000094669"/>
    </source>
</evidence>
<organism evidence="3 4">
    <name type="scientific">Leptospira inadai serovar Lyme</name>
    <dbReference type="NCBI Taxonomy" id="293084"/>
    <lineage>
        <taxon>Bacteria</taxon>
        <taxon>Pseudomonadati</taxon>
        <taxon>Spirochaetota</taxon>
        <taxon>Spirochaetia</taxon>
        <taxon>Leptospirales</taxon>
        <taxon>Leptospiraceae</taxon>
        <taxon>Leptospira</taxon>
    </lineage>
</organism>
<gene>
    <name evidence="3" type="ORF">BES34_017345</name>
</gene>
<dbReference type="Proteomes" id="UP000094669">
    <property type="component" value="Unassembled WGS sequence"/>
</dbReference>
<dbReference type="RefSeq" id="WP_020988338.1">
    <property type="nucleotide sequence ID" value="NZ_MCRM02000023.1"/>
</dbReference>
<dbReference type="EMBL" id="MCRM02000023">
    <property type="protein sequence ID" value="PNV73405.1"/>
    <property type="molecule type" value="Genomic_DNA"/>
</dbReference>
<evidence type="ECO:0000256" key="1">
    <source>
        <dbReference type="SAM" id="SignalP"/>
    </source>
</evidence>
<protein>
    <submittedName>
        <fullName evidence="3">DUF1566 domain-containing protein</fullName>
    </submittedName>
</protein>
<comment type="caution">
    <text evidence="3">The sequence shown here is derived from an EMBL/GenBank/DDBJ whole genome shotgun (WGS) entry which is preliminary data.</text>
</comment>
<reference evidence="3" key="1">
    <citation type="submission" date="2018-01" db="EMBL/GenBank/DDBJ databases">
        <title>Genomic characterization of Leptospira inadai serogroup Lyme isolated from captured rat in Brazil and comparative analysis with human reference strain.</title>
        <authorList>
            <person name="Moreno L.Z."/>
            <person name="Loureiro A.P."/>
            <person name="Miraglia F."/>
            <person name="Kremer F.S."/>
            <person name="Eslabao M.R."/>
            <person name="Dellagostin O.A."/>
            <person name="Lilenbaum W."/>
            <person name="Moreno A.M."/>
        </authorList>
    </citation>
    <scope>NUCLEOTIDE SEQUENCE [LARGE SCALE GENOMIC DNA]</scope>
    <source>
        <strain evidence="3">M34/99</strain>
    </source>
</reference>
<accession>A0ABX4YEU7</accession>
<evidence type="ECO:0000313" key="3">
    <source>
        <dbReference type="EMBL" id="PNV73405.1"/>
    </source>
</evidence>
<proteinExistence type="predicted"/>
<keyword evidence="1" id="KW-0732">Signal</keyword>